<dbReference type="PANTHER" id="PTHR43802">
    <property type="entry name" value="ENOYL-COA HYDRATASE"/>
    <property type="match status" value="1"/>
</dbReference>
<dbReference type="InterPro" id="IPR014748">
    <property type="entry name" value="Enoyl-CoA_hydra_C"/>
</dbReference>
<proteinExistence type="inferred from homology"/>
<name>Q13I88_PARXL</name>
<dbReference type="EC" id="4.2.1.17" evidence="2"/>
<dbReference type="PATRIC" id="fig|266265.5.peg.8058"/>
<keyword evidence="3" id="KW-1185">Reference proteome</keyword>
<dbReference type="AlphaFoldDB" id="Q13I88"/>
<dbReference type="Proteomes" id="UP000001817">
    <property type="component" value="Chromosome 3"/>
</dbReference>
<reference evidence="2 3" key="1">
    <citation type="journal article" date="2006" name="Proc. Natl. Acad. Sci. U.S.A.">
        <title>Burkholderia xenovorans LB400 harbors a multi-replicon, 9.73-Mbp genome shaped for versatility.</title>
        <authorList>
            <person name="Chain P.S."/>
            <person name="Denef V.J."/>
            <person name="Konstantinidis K.T."/>
            <person name="Vergez L.M."/>
            <person name="Agullo L."/>
            <person name="Reyes V.L."/>
            <person name="Hauser L."/>
            <person name="Cordova M."/>
            <person name="Gomez L."/>
            <person name="Gonzalez M."/>
            <person name="Land M."/>
            <person name="Lao V."/>
            <person name="Larimer F."/>
            <person name="LiPuma J.J."/>
            <person name="Mahenthiralingam E."/>
            <person name="Malfatti S.A."/>
            <person name="Marx C.J."/>
            <person name="Parnell J.J."/>
            <person name="Ramette A."/>
            <person name="Richardson P."/>
            <person name="Seeger M."/>
            <person name="Smith D."/>
            <person name="Spilker T."/>
            <person name="Sul W.J."/>
            <person name="Tsoi T.V."/>
            <person name="Ulrich L.E."/>
            <person name="Zhulin I.B."/>
            <person name="Tiedje J.M."/>
        </authorList>
    </citation>
    <scope>NUCLEOTIDE SEQUENCE [LARGE SCALE GENOMIC DNA]</scope>
    <source>
        <strain evidence="2 3">LB400</strain>
    </source>
</reference>
<dbReference type="GO" id="GO:0004300">
    <property type="term" value="F:enoyl-CoA hydratase activity"/>
    <property type="evidence" value="ECO:0007669"/>
    <property type="project" value="UniProtKB-EC"/>
</dbReference>
<protein>
    <submittedName>
        <fullName evidence="2">Enoyl-CoA hydratase</fullName>
        <ecNumber evidence="2">4.2.1.17</ecNumber>
    </submittedName>
</protein>
<dbReference type="EMBL" id="CP000272">
    <property type="protein sequence ID" value="ABE36201.1"/>
    <property type="molecule type" value="Genomic_DNA"/>
</dbReference>
<dbReference type="SUPFAM" id="SSF52096">
    <property type="entry name" value="ClpP/crotonase"/>
    <property type="match status" value="1"/>
</dbReference>
<dbReference type="STRING" id="266265.Bxe_C0278"/>
<dbReference type="InterPro" id="IPR001753">
    <property type="entry name" value="Enoyl-CoA_hydra/iso"/>
</dbReference>
<accession>Q13I88</accession>
<dbReference type="KEGG" id="bxb:DR64_8155"/>
<sequence>MSLVQLDFDATTGIARLAFDRPEVLNALDVPLARALNERVQALAQQTGLRCVVLSGNGRAFMAGGDLARFADDFDHADVVVDELLDALHPAILTLRQLDAPVLAAVHGAVAGAGLSLMAGCDLVLAAQGTRFVMAYDRVGASPDCGGTYDLPRLLGGRRAAQFYLLGETLSAEEALAVGLVNQVVAADALAAMTHEWATRIAAGPTRAYGHYRRLVQQASTSSLTDQLERERAAFKAATRTRDFRAGVQGFLRKRSISFSGQ</sequence>
<evidence type="ECO:0000313" key="3">
    <source>
        <dbReference type="Proteomes" id="UP000001817"/>
    </source>
</evidence>
<dbReference type="eggNOG" id="COG1024">
    <property type="taxonomic scope" value="Bacteria"/>
</dbReference>
<keyword evidence="2" id="KW-0456">Lyase</keyword>
<dbReference type="PANTHER" id="PTHR43802:SF1">
    <property type="entry name" value="IP11341P-RELATED"/>
    <property type="match status" value="1"/>
</dbReference>
<gene>
    <name evidence="2" type="ORF">Bxe_C0278</name>
</gene>
<comment type="similarity">
    <text evidence="1">Belongs to the enoyl-CoA hydratase/isomerase family.</text>
</comment>
<dbReference type="Gene3D" id="3.90.226.10">
    <property type="entry name" value="2-enoyl-CoA Hydratase, Chain A, domain 1"/>
    <property type="match status" value="1"/>
</dbReference>
<evidence type="ECO:0000313" key="2">
    <source>
        <dbReference type="EMBL" id="ABE36201.1"/>
    </source>
</evidence>
<dbReference type="Gene3D" id="1.10.12.10">
    <property type="entry name" value="Lyase 2-enoyl-coa Hydratase, Chain A, domain 2"/>
    <property type="match status" value="1"/>
</dbReference>
<dbReference type="CDD" id="cd06558">
    <property type="entry name" value="crotonase-like"/>
    <property type="match status" value="1"/>
</dbReference>
<dbReference type="InterPro" id="IPR029045">
    <property type="entry name" value="ClpP/crotonase-like_dom_sf"/>
</dbReference>
<dbReference type="KEGG" id="bxe:Bxe_C0278"/>
<evidence type="ECO:0000256" key="1">
    <source>
        <dbReference type="ARBA" id="ARBA00005254"/>
    </source>
</evidence>
<dbReference type="Pfam" id="PF00378">
    <property type="entry name" value="ECH_1"/>
    <property type="match status" value="1"/>
</dbReference>
<dbReference type="OrthoDB" id="9777711at2"/>
<dbReference type="RefSeq" id="WP_011493461.1">
    <property type="nucleotide sequence ID" value="NC_007953.1"/>
</dbReference>
<organism evidence="2 3">
    <name type="scientific">Paraburkholderia xenovorans (strain LB400)</name>
    <dbReference type="NCBI Taxonomy" id="266265"/>
    <lineage>
        <taxon>Bacteria</taxon>
        <taxon>Pseudomonadati</taxon>
        <taxon>Pseudomonadota</taxon>
        <taxon>Betaproteobacteria</taxon>
        <taxon>Burkholderiales</taxon>
        <taxon>Burkholderiaceae</taxon>
        <taxon>Paraburkholderia</taxon>
    </lineage>
</organism>